<gene>
    <name evidence="2" type="ordered locus">Echvi_3944</name>
</gene>
<dbReference type="AlphaFoldDB" id="L0G1S1"/>
<dbReference type="STRING" id="926556.Echvi_3944"/>
<organism evidence="2 3">
    <name type="scientific">Echinicola vietnamensis (strain DSM 17526 / LMG 23754 / KMM 6221)</name>
    <dbReference type="NCBI Taxonomy" id="926556"/>
    <lineage>
        <taxon>Bacteria</taxon>
        <taxon>Pseudomonadati</taxon>
        <taxon>Bacteroidota</taxon>
        <taxon>Cytophagia</taxon>
        <taxon>Cytophagales</taxon>
        <taxon>Cyclobacteriaceae</taxon>
        <taxon>Echinicola</taxon>
    </lineage>
</organism>
<reference evidence="3" key="1">
    <citation type="submission" date="2012-02" db="EMBL/GenBank/DDBJ databases">
        <title>The complete genome of Echinicola vietnamensis DSM 17526.</title>
        <authorList>
            <person name="Lucas S."/>
            <person name="Copeland A."/>
            <person name="Lapidus A."/>
            <person name="Glavina del Rio T."/>
            <person name="Dalin E."/>
            <person name="Tice H."/>
            <person name="Bruce D."/>
            <person name="Goodwin L."/>
            <person name="Pitluck S."/>
            <person name="Peters L."/>
            <person name="Ovchinnikova G."/>
            <person name="Teshima H."/>
            <person name="Kyrpides N."/>
            <person name="Mavromatis K."/>
            <person name="Ivanova N."/>
            <person name="Brettin T."/>
            <person name="Detter J.C."/>
            <person name="Han C."/>
            <person name="Larimer F."/>
            <person name="Land M."/>
            <person name="Hauser L."/>
            <person name="Markowitz V."/>
            <person name="Cheng J.-F."/>
            <person name="Hugenholtz P."/>
            <person name="Woyke T."/>
            <person name="Wu D."/>
            <person name="Brambilla E."/>
            <person name="Klenk H.-P."/>
            <person name="Eisen J.A."/>
        </authorList>
    </citation>
    <scope>NUCLEOTIDE SEQUENCE [LARGE SCALE GENOMIC DNA]</scope>
    <source>
        <strain evidence="3">DSM 17526 / LMG 23754 / KMM 6221</strain>
    </source>
</reference>
<sequence length="244" mass="28532">MINYFYLGTALFVFCFLSQMGHAQHLQTDLSLLQQAYKDKIPFPQETATGGQYEVGGTFHVDGTPFLVSSDYGEGAVNINGEEFDKVLLNLDVVKDQLITYHPRNYQQIILDHRKVQTFQLVSGRKFIQLPDMPGYTWHYNGYYEVLWEKDIMIISKHYKEEEIKKDFGSSEKSFEFENHEDFFIKTSNGFRRVTRKKHVVETMGISKKQINKILRQEGLRFKKNTRQVLIALGNFYTSESINR</sequence>
<dbReference type="Proteomes" id="UP000010796">
    <property type="component" value="Chromosome"/>
</dbReference>
<dbReference type="KEGG" id="evi:Echvi_3944"/>
<evidence type="ECO:0000313" key="2">
    <source>
        <dbReference type="EMBL" id="AGA80154.1"/>
    </source>
</evidence>
<dbReference type="OrthoDB" id="655382at2"/>
<keyword evidence="1" id="KW-0732">Signal</keyword>
<feature type="signal peptide" evidence="1">
    <location>
        <begin position="1"/>
        <end position="23"/>
    </location>
</feature>
<dbReference type="HOGENOM" id="CLU_1136656_0_0_10"/>
<evidence type="ECO:0000313" key="3">
    <source>
        <dbReference type="Proteomes" id="UP000010796"/>
    </source>
</evidence>
<feature type="chain" id="PRO_5003942222" evidence="1">
    <location>
        <begin position="24"/>
        <end position="244"/>
    </location>
</feature>
<keyword evidence="3" id="KW-1185">Reference proteome</keyword>
<accession>L0G1S1</accession>
<proteinExistence type="predicted"/>
<name>L0G1S1_ECHVK</name>
<dbReference type="RefSeq" id="WP_015267692.1">
    <property type="nucleotide sequence ID" value="NC_019904.1"/>
</dbReference>
<evidence type="ECO:0000256" key="1">
    <source>
        <dbReference type="SAM" id="SignalP"/>
    </source>
</evidence>
<protein>
    <submittedName>
        <fullName evidence="2">Uncharacterized protein</fullName>
    </submittedName>
</protein>
<dbReference type="EMBL" id="CP003346">
    <property type="protein sequence ID" value="AGA80154.1"/>
    <property type="molecule type" value="Genomic_DNA"/>
</dbReference>